<dbReference type="NCBIfam" id="TIGR00539">
    <property type="entry name" value="hemN_rel"/>
    <property type="match status" value="1"/>
</dbReference>
<comment type="cofactor">
    <cofactor evidence="1">
        <name>[4Fe-4S] cluster</name>
        <dbReference type="ChEBI" id="CHEBI:49883"/>
    </cofactor>
</comment>
<comment type="subcellular location">
    <subcellularLocation>
        <location evidence="10">Cytoplasm</location>
    </subcellularLocation>
</comment>
<evidence type="ECO:0000256" key="4">
    <source>
        <dbReference type="ARBA" id="ARBA00022617"/>
    </source>
</evidence>
<dbReference type="SFLD" id="SFLDG01065">
    <property type="entry name" value="anaerobic_coproporphyrinogen-I"/>
    <property type="match status" value="1"/>
</dbReference>
<dbReference type="SUPFAM" id="SSF102114">
    <property type="entry name" value="Radical SAM enzymes"/>
    <property type="match status" value="1"/>
</dbReference>
<name>A0ABN6MC81_9BACT</name>
<comment type="function">
    <text evidence="10">Probably acts as a heme chaperone, transferring heme to an unknown acceptor. Binds one molecule of heme per monomer, possibly covalently. Binds 1 [4Fe-4S] cluster. The cluster is coordinated with 3 cysteines and an exchangeable S-adenosyl-L-methionine.</text>
</comment>
<dbReference type="Pfam" id="PF06969">
    <property type="entry name" value="HemN_C"/>
    <property type="match status" value="1"/>
</dbReference>
<evidence type="ECO:0000256" key="5">
    <source>
        <dbReference type="ARBA" id="ARBA00022691"/>
    </source>
</evidence>
<keyword evidence="10" id="KW-0963">Cytoplasm</keyword>
<sequence length="375" mass="41711">MTSLYLHIPFCSRKCCYCSFHSGAHPESLQIRYGQAINREIEQTAVANGQPRLDTLFIGGGTPSVLPAQVLGSILATCRKAFSWCDEAEVSIEVNPETVLGELLQNLRCHGVNRLSMGVQSLNDGELNLLGRTHTAAQGREALVRARQAGFTNINIDLMYGIPGQTVQSWRDTLLRALDMDLEHLSLYQLSVEEGTTFADLLKKGELELPDEEAILEMDEIANQESGMAGYHRYEISNYAKPGKFCRHNLVYWHNEPYVACGAAAVSYTAGNRCLRQPDPALYSDWLESGLSPLIECEHLPVEQAFRETMVMGLRLTAGVSRQRLQGRFGCGVQDIYGNRLDRLISSGLLCFDGERYFLSERGRLLANVVMADLV</sequence>
<dbReference type="EMBL" id="AP025516">
    <property type="protein sequence ID" value="BDD89102.1"/>
    <property type="molecule type" value="Genomic_DNA"/>
</dbReference>
<evidence type="ECO:0000256" key="1">
    <source>
        <dbReference type="ARBA" id="ARBA00001966"/>
    </source>
</evidence>
<dbReference type="InterPro" id="IPR006638">
    <property type="entry name" value="Elp3/MiaA/NifB-like_rSAM"/>
</dbReference>
<accession>A0ABN6MC81</accession>
<evidence type="ECO:0000259" key="11">
    <source>
        <dbReference type="PROSITE" id="PS51918"/>
    </source>
</evidence>
<feature type="domain" description="Radical SAM core" evidence="11">
    <location>
        <begin position="1"/>
        <end position="229"/>
    </location>
</feature>
<evidence type="ECO:0000256" key="7">
    <source>
        <dbReference type="ARBA" id="ARBA00023004"/>
    </source>
</evidence>
<dbReference type="CDD" id="cd01335">
    <property type="entry name" value="Radical_SAM"/>
    <property type="match status" value="1"/>
</dbReference>
<organism evidence="12 13">
    <name type="scientific">Desulfofustis limnaeus</name>
    <dbReference type="NCBI Taxonomy" id="2740163"/>
    <lineage>
        <taxon>Bacteria</taxon>
        <taxon>Pseudomonadati</taxon>
        <taxon>Thermodesulfobacteriota</taxon>
        <taxon>Desulfobulbia</taxon>
        <taxon>Desulfobulbales</taxon>
        <taxon>Desulfocapsaceae</taxon>
        <taxon>Desulfofustis</taxon>
    </lineage>
</organism>
<protein>
    <recommendedName>
        <fullName evidence="3 10">Heme chaperone HemW</fullName>
    </recommendedName>
</protein>
<keyword evidence="5 10" id="KW-0949">S-adenosyl-L-methionine</keyword>
<dbReference type="InterPro" id="IPR034505">
    <property type="entry name" value="Coproporphyrinogen-III_oxidase"/>
</dbReference>
<keyword evidence="13" id="KW-1185">Reference proteome</keyword>
<evidence type="ECO:0000256" key="10">
    <source>
        <dbReference type="RuleBase" id="RU364116"/>
    </source>
</evidence>
<dbReference type="SFLD" id="SFLDF00288">
    <property type="entry name" value="HemN-like__clustered_with_nucl"/>
    <property type="match status" value="1"/>
</dbReference>
<dbReference type="SMART" id="SM00729">
    <property type="entry name" value="Elp3"/>
    <property type="match status" value="1"/>
</dbReference>
<dbReference type="Proteomes" id="UP000830055">
    <property type="component" value="Chromosome"/>
</dbReference>
<keyword evidence="6 10" id="KW-0479">Metal-binding</keyword>
<evidence type="ECO:0000313" key="13">
    <source>
        <dbReference type="Proteomes" id="UP000830055"/>
    </source>
</evidence>
<comment type="similarity">
    <text evidence="2">Belongs to the anaerobic coproporphyrinogen-III oxidase family. HemW subfamily.</text>
</comment>
<dbReference type="InterPro" id="IPR058240">
    <property type="entry name" value="rSAM_sf"/>
</dbReference>
<reference evidence="12 13" key="1">
    <citation type="submission" date="2022-01" db="EMBL/GenBank/DDBJ databases">
        <title>Desulfofustis limnae sp. nov., a novel mesophilic sulfate-reducing bacterium isolated from marsh soil.</title>
        <authorList>
            <person name="Watanabe M."/>
            <person name="Takahashi A."/>
            <person name="Kojima H."/>
            <person name="Fukui M."/>
        </authorList>
    </citation>
    <scope>NUCLEOTIDE SEQUENCE [LARGE SCALE GENOMIC DNA]</scope>
    <source>
        <strain evidence="12 13">PPLL</strain>
    </source>
</reference>
<evidence type="ECO:0000256" key="3">
    <source>
        <dbReference type="ARBA" id="ARBA00017228"/>
    </source>
</evidence>
<evidence type="ECO:0000313" key="12">
    <source>
        <dbReference type="EMBL" id="BDD89102.1"/>
    </source>
</evidence>
<dbReference type="PROSITE" id="PS51918">
    <property type="entry name" value="RADICAL_SAM"/>
    <property type="match status" value="1"/>
</dbReference>
<gene>
    <name evidence="12" type="ORF">DPPLL_34670</name>
</gene>
<evidence type="ECO:0000256" key="6">
    <source>
        <dbReference type="ARBA" id="ARBA00022723"/>
    </source>
</evidence>
<dbReference type="InterPro" id="IPR013785">
    <property type="entry name" value="Aldolase_TIM"/>
</dbReference>
<keyword evidence="10" id="KW-0004">4Fe-4S</keyword>
<dbReference type="InterPro" id="IPR004559">
    <property type="entry name" value="HemW-like"/>
</dbReference>
<proteinExistence type="inferred from homology"/>
<keyword evidence="4 10" id="KW-0349">Heme</keyword>
<dbReference type="Pfam" id="PF04055">
    <property type="entry name" value="Radical_SAM"/>
    <property type="match status" value="1"/>
</dbReference>
<dbReference type="InterPro" id="IPR010723">
    <property type="entry name" value="HemN_C"/>
</dbReference>
<dbReference type="Gene3D" id="3.20.20.70">
    <property type="entry name" value="Aldolase class I"/>
    <property type="match status" value="1"/>
</dbReference>
<dbReference type="SFLD" id="SFLDF00562">
    <property type="entry name" value="HemN-like__clustered_with_heat"/>
    <property type="match status" value="1"/>
</dbReference>
<keyword evidence="9 10" id="KW-0143">Chaperone</keyword>
<dbReference type="SFLD" id="SFLDG01082">
    <property type="entry name" value="B12-binding_domain_containing"/>
    <property type="match status" value="1"/>
</dbReference>
<dbReference type="RefSeq" id="WP_284152427.1">
    <property type="nucleotide sequence ID" value="NZ_AP025516.1"/>
</dbReference>
<dbReference type="PANTHER" id="PTHR13932">
    <property type="entry name" value="COPROPORPHYRINIGEN III OXIDASE"/>
    <property type="match status" value="1"/>
</dbReference>
<evidence type="ECO:0000256" key="9">
    <source>
        <dbReference type="ARBA" id="ARBA00023186"/>
    </source>
</evidence>
<dbReference type="PANTHER" id="PTHR13932:SF5">
    <property type="entry name" value="RADICAL S-ADENOSYL METHIONINE DOMAIN-CONTAINING PROTEIN 1, MITOCHONDRIAL"/>
    <property type="match status" value="1"/>
</dbReference>
<keyword evidence="8 10" id="KW-0411">Iron-sulfur</keyword>
<evidence type="ECO:0000256" key="2">
    <source>
        <dbReference type="ARBA" id="ARBA00006100"/>
    </source>
</evidence>
<keyword evidence="7 10" id="KW-0408">Iron</keyword>
<dbReference type="SFLD" id="SFLDS00029">
    <property type="entry name" value="Radical_SAM"/>
    <property type="match status" value="1"/>
</dbReference>
<dbReference type="InterPro" id="IPR007197">
    <property type="entry name" value="rSAM"/>
</dbReference>
<evidence type="ECO:0000256" key="8">
    <source>
        <dbReference type="ARBA" id="ARBA00023014"/>
    </source>
</evidence>